<evidence type="ECO:0000259" key="4">
    <source>
        <dbReference type="Pfam" id="PF02338"/>
    </source>
</evidence>
<evidence type="ECO:0000313" key="6">
    <source>
        <dbReference type="Proteomes" id="UP000324705"/>
    </source>
</evidence>
<dbReference type="EMBL" id="LT934119">
    <property type="protein sequence ID" value="VAI18967.1"/>
    <property type="molecule type" value="Genomic_DNA"/>
</dbReference>
<evidence type="ECO:0000256" key="1">
    <source>
        <dbReference type="ARBA" id="ARBA00000707"/>
    </source>
</evidence>
<dbReference type="SUPFAM" id="SSF54001">
    <property type="entry name" value="Cysteine proteinases"/>
    <property type="match status" value="1"/>
</dbReference>
<comment type="subcellular location">
    <subcellularLocation>
        <location evidence="3">Cytoplasm</location>
    </subcellularLocation>
</comment>
<dbReference type="GO" id="GO:0005829">
    <property type="term" value="C:cytosol"/>
    <property type="evidence" value="ECO:0007669"/>
    <property type="project" value="TreeGrafter"/>
</dbReference>
<protein>
    <recommendedName>
        <fullName evidence="3">Ubiquitin thioesterase OTU</fullName>
        <ecNumber evidence="3">3.4.19.12</ecNumber>
    </recommendedName>
</protein>
<name>A0A9R0TT13_TRITD</name>
<gene>
    <name evidence="5" type="ORF">TRITD_5Av1G159500</name>
</gene>
<sequence>MGLVSLSPKSTKSSRLQNGTCFACLEQQSKRGLSPRDRILHAKLDMTSHHKFSSISYKPRTTTSLAQKIGGTGAGLSLSFAVSGIANAGGLVDNDIDSKSSSSCAHGKKVYTEYSVTVTRDLQAFLGMVDACSVLWLMVADEFIRRRTETERFIEGDFDTYVSQIRKPHVWGGEPELLMASHVLQMPITVYMREEAAGGLIAIAEYGQEYGKEDPIRVLYHGCGHYEALHIPGNAEPRSRL</sequence>
<reference evidence="5 6" key="1">
    <citation type="submission" date="2017-09" db="EMBL/GenBank/DDBJ databases">
        <authorList>
            <consortium name="International Durum Wheat Genome Sequencing Consortium (IDWGSC)"/>
            <person name="Milanesi L."/>
        </authorList>
    </citation>
    <scope>NUCLEOTIDE SEQUENCE [LARGE SCALE GENOMIC DNA]</scope>
    <source>
        <strain evidence="6">cv. Svevo</strain>
    </source>
</reference>
<dbReference type="Proteomes" id="UP000324705">
    <property type="component" value="Chromosome 5A"/>
</dbReference>
<dbReference type="InterPro" id="IPR038765">
    <property type="entry name" value="Papain-like_cys_pep_sf"/>
</dbReference>
<dbReference type="PANTHER" id="PTHR13312">
    <property type="entry name" value="HIV-INDUCED PROTEIN-7-LIKE PROTEASE"/>
    <property type="match status" value="1"/>
</dbReference>
<dbReference type="PANTHER" id="PTHR13312:SF5">
    <property type="entry name" value="UBIQUITIN THIOESTERASE OTU"/>
    <property type="match status" value="1"/>
</dbReference>
<comment type="function">
    <text evidence="3">Hydrolase that can remove conjugated ubiquitin from proteins and may therefore play an important regulatory role at the level of protein turnover by preventing degradation.</text>
</comment>
<feature type="domain" description="OTU" evidence="4">
    <location>
        <begin position="135"/>
        <end position="226"/>
    </location>
</feature>
<comment type="catalytic activity">
    <reaction evidence="1 3">
        <text>Thiol-dependent hydrolysis of ester, thioester, amide, peptide and isopeptide bonds formed by the C-terminal Gly of ubiquitin (a 76-residue protein attached to proteins as an intracellular targeting signal).</text>
        <dbReference type="EC" id="3.4.19.12"/>
    </reaction>
</comment>
<evidence type="ECO:0000313" key="5">
    <source>
        <dbReference type="EMBL" id="VAI18967.1"/>
    </source>
</evidence>
<keyword evidence="6" id="KW-1185">Reference proteome</keyword>
<dbReference type="Gramene" id="TRITD5Av1G159500.3">
    <property type="protein sequence ID" value="TRITD5Av1G159500.3"/>
    <property type="gene ID" value="TRITD5Av1G159500"/>
</dbReference>
<dbReference type="EC" id="3.4.19.12" evidence="3"/>
<dbReference type="InterPro" id="IPR003323">
    <property type="entry name" value="OTU_dom"/>
</dbReference>
<keyword evidence="2 3" id="KW-0378">Hydrolase</keyword>
<keyword evidence="3" id="KW-0645">Protease</keyword>
<accession>A0A9R0TT13</accession>
<evidence type="ECO:0000256" key="3">
    <source>
        <dbReference type="RuleBase" id="RU367104"/>
    </source>
</evidence>
<dbReference type="GO" id="GO:0030968">
    <property type="term" value="P:endoplasmic reticulum unfolded protein response"/>
    <property type="evidence" value="ECO:0007669"/>
    <property type="project" value="TreeGrafter"/>
</dbReference>
<organism evidence="5 6">
    <name type="scientific">Triticum turgidum subsp. durum</name>
    <name type="common">Durum wheat</name>
    <name type="synonym">Triticum durum</name>
    <dbReference type="NCBI Taxonomy" id="4567"/>
    <lineage>
        <taxon>Eukaryota</taxon>
        <taxon>Viridiplantae</taxon>
        <taxon>Streptophyta</taxon>
        <taxon>Embryophyta</taxon>
        <taxon>Tracheophyta</taxon>
        <taxon>Spermatophyta</taxon>
        <taxon>Magnoliopsida</taxon>
        <taxon>Liliopsida</taxon>
        <taxon>Poales</taxon>
        <taxon>Poaceae</taxon>
        <taxon>BOP clade</taxon>
        <taxon>Pooideae</taxon>
        <taxon>Triticodae</taxon>
        <taxon>Triticeae</taxon>
        <taxon>Triticinae</taxon>
        <taxon>Triticum</taxon>
    </lineage>
</organism>
<dbReference type="Pfam" id="PF02338">
    <property type="entry name" value="OTU"/>
    <property type="match status" value="1"/>
</dbReference>
<dbReference type="GO" id="GO:0036503">
    <property type="term" value="P:ERAD pathway"/>
    <property type="evidence" value="ECO:0007669"/>
    <property type="project" value="TreeGrafter"/>
</dbReference>
<evidence type="ECO:0000256" key="2">
    <source>
        <dbReference type="ARBA" id="ARBA00022801"/>
    </source>
</evidence>
<proteinExistence type="predicted"/>
<keyword evidence="3" id="KW-0833">Ubl conjugation pathway</keyword>
<dbReference type="GO" id="GO:0016579">
    <property type="term" value="P:protein deubiquitination"/>
    <property type="evidence" value="ECO:0007669"/>
    <property type="project" value="TreeGrafter"/>
</dbReference>
<dbReference type="GO" id="GO:0005634">
    <property type="term" value="C:nucleus"/>
    <property type="evidence" value="ECO:0007669"/>
    <property type="project" value="TreeGrafter"/>
</dbReference>
<keyword evidence="3" id="KW-0788">Thiol protease</keyword>
<dbReference type="AlphaFoldDB" id="A0A9R0TT13"/>
<dbReference type="Gene3D" id="3.90.70.80">
    <property type="match status" value="1"/>
</dbReference>
<keyword evidence="3" id="KW-0963">Cytoplasm</keyword>
<dbReference type="GO" id="GO:0004843">
    <property type="term" value="F:cysteine-type deubiquitinase activity"/>
    <property type="evidence" value="ECO:0007669"/>
    <property type="project" value="UniProtKB-UniRule"/>
</dbReference>